<dbReference type="EMBL" id="VSWC01000197">
    <property type="protein sequence ID" value="KAA1065006.1"/>
    <property type="molecule type" value="Genomic_DNA"/>
</dbReference>
<name>A0A5B0LLT0_PUCGR</name>
<accession>A0A5B0LLT0</accession>
<comment type="caution">
    <text evidence="1">The sequence shown here is derived from an EMBL/GenBank/DDBJ whole genome shotgun (WGS) entry which is preliminary data.</text>
</comment>
<sequence length="83" mass="8888">MTVRNASSNFKGSMSCNMARSRVGSSKATLLLDVKSGIESCFAGHADNRPGHFKLYDATLASYYVLKRPSIPMPSSVDSKGSV</sequence>
<dbReference type="OrthoDB" id="10274558at2759"/>
<evidence type="ECO:0000313" key="2">
    <source>
        <dbReference type="Proteomes" id="UP000324748"/>
    </source>
</evidence>
<dbReference type="Proteomes" id="UP000324748">
    <property type="component" value="Unassembled WGS sequence"/>
</dbReference>
<protein>
    <submittedName>
        <fullName evidence="1">Uncharacterized protein</fullName>
    </submittedName>
</protein>
<reference evidence="1 2" key="1">
    <citation type="submission" date="2019-05" db="EMBL/GenBank/DDBJ databases">
        <title>Emergence of the Ug99 lineage of the wheat stem rust pathogen through somatic hybridization.</title>
        <authorList>
            <person name="Li F."/>
            <person name="Upadhyaya N.M."/>
            <person name="Sperschneider J."/>
            <person name="Matny O."/>
            <person name="Nguyen-Phuc H."/>
            <person name="Mago R."/>
            <person name="Raley C."/>
            <person name="Miller M.E."/>
            <person name="Silverstein K.A.T."/>
            <person name="Henningsen E."/>
            <person name="Hirsch C.D."/>
            <person name="Visser B."/>
            <person name="Pretorius Z.A."/>
            <person name="Steffenson B.J."/>
            <person name="Schwessinger B."/>
            <person name="Dodds P.N."/>
            <person name="Figueroa M."/>
        </authorList>
    </citation>
    <scope>NUCLEOTIDE SEQUENCE [LARGE SCALE GENOMIC DNA]</scope>
    <source>
        <strain evidence="1">21-0</strain>
    </source>
</reference>
<organism evidence="1 2">
    <name type="scientific">Puccinia graminis f. sp. tritici</name>
    <dbReference type="NCBI Taxonomy" id="56615"/>
    <lineage>
        <taxon>Eukaryota</taxon>
        <taxon>Fungi</taxon>
        <taxon>Dikarya</taxon>
        <taxon>Basidiomycota</taxon>
        <taxon>Pucciniomycotina</taxon>
        <taxon>Pucciniomycetes</taxon>
        <taxon>Pucciniales</taxon>
        <taxon>Pucciniaceae</taxon>
        <taxon>Puccinia</taxon>
    </lineage>
</organism>
<proteinExistence type="predicted"/>
<dbReference type="AlphaFoldDB" id="A0A5B0LLT0"/>
<evidence type="ECO:0000313" key="1">
    <source>
        <dbReference type="EMBL" id="KAA1065006.1"/>
    </source>
</evidence>
<keyword evidence="2" id="KW-1185">Reference proteome</keyword>
<gene>
    <name evidence="1" type="ORF">PGT21_021436</name>
</gene>